<accession>A0A6J5KJF9</accession>
<reference evidence="2" key="1">
    <citation type="submission" date="2020-04" db="EMBL/GenBank/DDBJ databases">
        <authorList>
            <person name="Chiriac C."/>
            <person name="Salcher M."/>
            <person name="Ghai R."/>
            <person name="Kavagutti S V."/>
        </authorList>
    </citation>
    <scope>NUCLEOTIDE SEQUENCE</scope>
</reference>
<gene>
    <name evidence="2" type="ORF">UFOVP27_133</name>
</gene>
<name>A0A6J5KJF9_9CAUD</name>
<evidence type="ECO:0000313" key="2">
    <source>
        <dbReference type="EMBL" id="CAB4122258.1"/>
    </source>
</evidence>
<organism evidence="2">
    <name type="scientific">uncultured Caudovirales phage</name>
    <dbReference type="NCBI Taxonomy" id="2100421"/>
    <lineage>
        <taxon>Viruses</taxon>
        <taxon>Duplodnaviria</taxon>
        <taxon>Heunggongvirae</taxon>
        <taxon>Uroviricota</taxon>
        <taxon>Caudoviricetes</taxon>
        <taxon>Peduoviridae</taxon>
        <taxon>Maltschvirus</taxon>
        <taxon>Maltschvirus maltsch</taxon>
    </lineage>
</organism>
<dbReference type="InterPro" id="IPR055878">
    <property type="entry name" value="DUF7455"/>
</dbReference>
<dbReference type="Pfam" id="PF24254">
    <property type="entry name" value="DUF7455"/>
    <property type="match status" value="1"/>
</dbReference>
<sequence>MTQVAEAPLKVEEGRIQCDQCSARAMYGVELPYGFLTFCNHHYNKNVLALTEQGGIAKLLDSLDENLGEL</sequence>
<evidence type="ECO:0000259" key="1">
    <source>
        <dbReference type="Pfam" id="PF24254"/>
    </source>
</evidence>
<protein>
    <recommendedName>
        <fullName evidence="1">DUF7455 domain-containing protein</fullName>
    </recommendedName>
</protein>
<dbReference type="EMBL" id="LR796157">
    <property type="protein sequence ID" value="CAB4122258.1"/>
    <property type="molecule type" value="Genomic_DNA"/>
</dbReference>
<proteinExistence type="predicted"/>
<feature type="domain" description="DUF7455" evidence="1">
    <location>
        <begin position="17"/>
        <end position="54"/>
    </location>
</feature>